<dbReference type="AlphaFoldDB" id="A0A0A6P002"/>
<keyword evidence="2" id="KW-1185">Reference proteome</keyword>
<dbReference type="PROSITE" id="PS51257">
    <property type="entry name" value="PROKAR_LIPOPROTEIN"/>
    <property type="match status" value="1"/>
</dbReference>
<accession>A0A0A6P002</accession>
<sequence length="249" mass="28464">MRLIFLGLLVSIVFLFLNTAYAGGGCTKEVIQKMLAREWSKTEIMEICGTSQAKKPPAKSHPISGTWLVEVKNLSDHCTCDPYGIDYGLSGYNPYGIDYGLSGYDPYGTDCVLSEHENSWSCEKKVEEWTIRFSNTKLTVVRDQEKLNPQDVKYNENEVHFSCFTTTDFNGSYFETKTQYSLKLMENPNRGEGTITENDVFHDSNPVFKIPGHSGFMETTTNYSLRMIRKLIKSLPPKEQPELERFFPR</sequence>
<protein>
    <submittedName>
        <fullName evidence="1">Secreted protein</fullName>
    </submittedName>
</protein>
<proteinExistence type="predicted"/>
<organism evidence="1 2">
    <name type="scientific">Candidatus Thiomargarita nelsonii</name>
    <dbReference type="NCBI Taxonomy" id="1003181"/>
    <lineage>
        <taxon>Bacteria</taxon>
        <taxon>Pseudomonadati</taxon>
        <taxon>Pseudomonadota</taxon>
        <taxon>Gammaproteobacteria</taxon>
        <taxon>Thiotrichales</taxon>
        <taxon>Thiotrichaceae</taxon>
        <taxon>Thiomargarita</taxon>
    </lineage>
</organism>
<comment type="caution">
    <text evidence="1">The sequence shown here is derived from an EMBL/GenBank/DDBJ whole genome shotgun (WGS) entry which is preliminary data.</text>
</comment>
<reference evidence="1 2" key="1">
    <citation type="submission" date="2016-05" db="EMBL/GenBank/DDBJ databases">
        <title>Single-cell genome of chain-forming Candidatus Thiomargarita nelsonii and comparison to other large sulfur-oxidizing bacteria.</title>
        <authorList>
            <person name="Winkel M."/>
            <person name="Salman V."/>
            <person name="Woyke T."/>
            <person name="Schulz-Vogt H."/>
            <person name="Richter M."/>
            <person name="Flood B."/>
            <person name="Bailey J."/>
            <person name="Amann R."/>
            <person name="Mussmann M."/>
        </authorList>
    </citation>
    <scope>NUCLEOTIDE SEQUENCE [LARGE SCALE GENOMIC DNA]</scope>
    <source>
        <strain evidence="1 2">THI036</strain>
    </source>
</reference>
<evidence type="ECO:0000313" key="2">
    <source>
        <dbReference type="Proteomes" id="UP000076962"/>
    </source>
</evidence>
<name>A0A0A6P002_9GAMM</name>
<evidence type="ECO:0000313" key="1">
    <source>
        <dbReference type="EMBL" id="OAD23548.1"/>
    </source>
</evidence>
<dbReference type="EMBL" id="LUTY01000302">
    <property type="protein sequence ID" value="OAD23548.1"/>
    <property type="molecule type" value="Genomic_DNA"/>
</dbReference>
<gene>
    <name evidence="1" type="ORF">THIOM_000617</name>
</gene>
<dbReference type="Proteomes" id="UP000076962">
    <property type="component" value="Unassembled WGS sequence"/>
</dbReference>